<dbReference type="PANTHER" id="PTHR30075">
    <property type="entry name" value="GLYCYL-TRNA SYNTHETASE"/>
    <property type="match status" value="1"/>
</dbReference>
<keyword evidence="4 10" id="KW-0436">Ligase</keyword>
<dbReference type="Proteomes" id="UP000013520">
    <property type="component" value="Chromosome"/>
</dbReference>
<dbReference type="RefSeq" id="WP_006522657.1">
    <property type="nucleotide sequence ID" value="NC_021184.1"/>
</dbReference>
<organism evidence="12 13">
    <name type="scientific">Desulfoscipio gibsoniae DSM 7213</name>
    <dbReference type="NCBI Taxonomy" id="767817"/>
    <lineage>
        <taxon>Bacteria</taxon>
        <taxon>Bacillati</taxon>
        <taxon>Bacillota</taxon>
        <taxon>Clostridia</taxon>
        <taxon>Eubacteriales</taxon>
        <taxon>Desulfallaceae</taxon>
        <taxon>Desulfoscipio</taxon>
    </lineage>
</organism>
<reference evidence="12 13" key="1">
    <citation type="submission" date="2012-01" db="EMBL/GenBank/DDBJ databases">
        <title>Complete sequence of Desulfotomaculum gibsoniae DSM 7213.</title>
        <authorList>
            <consortium name="US DOE Joint Genome Institute"/>
            <person name="Lucas S."/>
            <person name="Han J."/>
            <person name="Lapidus A."/>
            <person name="Cheng J.-F."/>
            <person name="Goodwin L."/>
            <person name="Pitluck S."/>
            <person name="Peters L."/>
            <person name="Ovchinnikova G."/>
            <person name="Teshima H."/>
            <person name="Detter J.C."/>
            <person name="Han C."/>
            <person name="Tapia R."/>
            <person name="Land M."/>
            <person name="Hauser L."/>
            <person name="Kyrpides N."/>
            <person name="Ivanova N."/>
            <person name="Pagani I."/>
            <person name="Parshina S."/>
            <person name="Plugge C."/>
            <person name="Muyzer G."/>
            <person name="Kuever J."/>
            <person name="Ivanova A."/>
            <person name="Nazina T."/>
            <person name="Klenk H.-P."/>
            <person name="Brambilla E."/>
            <person name="Spring S."/>
            <person name="Stams A.F."/>
            <person name="Woyke T."/>
        </authorList>
    </citation>
    <scope>NUCLEOTIDE SEQUENCE [LARGE SCALE GENOMIC DNA]</scope>
    <source>
        <strain evidence="12 13">DSM 7213</strain>
    </source>
</reference>
<comment type="similarity">
    <text evidence="2 10">Belongs to the class-II aminoacyl-tRNA synthetase family.</text>
</comment>
<dbReference type="GO" id="GO:0005524">
    <property type="term" value="F:ATP binding"/>
    <property type="evidence" value="ECO:0007669"/>
    <property type="project" value="UniProtKB-UniRule"/>
</dbReference>
<keyword evidence="13" id="KW-1185">Reference proteome</keyword>
<keyword evidence="3 10" id="KW-0963">Cytoplasm</keyword>
<dbReference type="GO" id="GO:0004814">
    <property type="term" value="F:arginine-tRNA ligase activity"/>
    <property type="evidence" value="ECO:0007669"/>
    <property type="project" value="InterPro"/>
</dbReference>
<accession>R4KJZ9</accession>
<dbReference type="EC" id="6.1.1.14" evidence="10"/>
<comment type="subunit">
    <text evidence="10">Tetramer of two alpha and two beta subunits.</text>
</comment>
<evidence type="ECO:0000256" key="8">
    <source>
        <dbReference type="ARBA" id="ARBA00023146"/>
    </source>
</evidence>
<evidence type="ECO:0000256" key="9">
    <source>
        <dbReference type="ARBA" id="ARBA00047937"/>
    </source>
</evidence>
<dbReference type="AlphaFoldDB" id="R4KJZ9"/>
<evidence type="ECO:0000256" key="10">
    <source>
        <dbReference type="HAMAP-Rule" id="MF_00255"/>
    </source>
</evidence>
<evidence type="ECO:0000256" key="7">
    <source>
        <dbReference type="ARBA" id="ARBA00022917"/>
    </source>
</evidence>
<keyword evidence="7 10" id="KW-0648">Protein biosynthesis</keyword>
<sequence>MNRDFVLEIGVEELPARFLDPALTQLQKLTGQALQDNRLNCGEIVTSGTPRRITVFVRDVAENQQSLLQEVKGPAVKVAFNAAGEPTRAAQGFAKSNRVKVEELVRKSVGPVEYVFAVKQEAGRPAADVLKELAPVLIGGLHFPKPMRWGDLDMRFARPIRWLLCLFGGDVVPFTMAGLQADRYIYGHRFLSSGKMSVTDAGAYFEVMRGAHVIVNVTERREIIRRQVNEAAAREGGQAEIDADLLDEVTNIVEYPTALCGSFDKDYLQMPEEVIITPMREHQRYFPVRGADGRLLPRFIAVGNSGNDPESINIIRAGNEKVLRARLSDAAFFWQEDLKTNLADRVEGLQKVVFQESLGTIYEKVLRITALADLLAARMGAGLQEQGDTTRAAFLAKADLLTNMVYEFPELQGIMGREYALRQGEPPTVAQAVYEHYLPRFSGDELPATLPGRALSIADKADTIVGCFGVGIMPTGSQDPYALRRQALGICNIILDGELVLSIKEIVEQAYRGYAGRVQMKLSLEQVTGELEEFFQQRLRGLFIDRGLSYDTVEAVLAAGIDDLAGTWQRGQALEKFRSDPAFDALLTAYTRAHNLAKKAAHDKVDAALFDSAAEQELYQAFQSVSESAWAQINSRDYGAALSLIAKLQKPVDRFFNDVMVMVDNDLVRENRLALLKKIATFIGSMADLSKMVIPNR</sequence>
<protein>
    <recommendedName>
        <fullName evidence="10">Glycine--tRNA ligase beta subunit</fullName>
        <ecNumber evidence="10">6.1.1.14</ecNumber>
    </recommendedName>
    <alternativeName>
        <fullName evidence="10">Glycyl-tRNA synthetase beta subunit</fullName>
        <shortName evidence="10">GlyRS</shortName>
    </alternativeName>
</protein>
<dbReference type="PRINTS" id="PR01045">
    <property type="entry name" value="TRNASYNTHGB"/>
</dbReference>
<keyword evidence="5 10" id="KW-0547">Nucleotide-binding</keyword>
<dbReference type="InterPro" id="IPR015944">
    <property type="entry name" value="Gly-tRNA-synth_bsu"/>
</dbReference>
<evidence type="ECO:0000256" key="4">
    <source>
        <dbReference type="ARBA" id="ARBA00022598"/>
    </source>
</evidence>
<dbReference type="GO" id="GO:0004820">
    <property type="term" value="F:glycine-tRNA ligase activity"/>
    <property type="evidence" value="ECO:0007669"/>
    <property type="project" value="UniProtKB-UniRule"/>
</dbReference>
<dbReference type="Pfam" id="PF05746">
    <property type="entry name" value="DALR_1"/>
    <property type="match status" value="1"/>
</dbReference>
<dbReference type="NCBIfam" id="TIGR00211">
    <property type="entry name" value="glyS"/>
    <property type="match status" value="1"/>
</dbReference>
<name>R4KJZ9_9FIRM</name>
<evidence type="ECO:0000256" key="6">
    <source>
        <dbReference type="ARBA" id="ARBA00022840"/>
    </source>
</evidence>
<dbReference type="PROSITE" id="PS50861">
    <property type="entry name" value="AA_TRNA_LIGASE_II_GLYAB"/>
    <property type="match status" value="1"/>
</dbReference>
<keyword evidence="6 10" id="KW-0067">ATP-binding</keyword>
<evidence type="ECO:0000259" key="11">
    <source>
        <dbReference type="Pfam" id="PF05746"/>
    </source>
</evidence>
<dbReference type="EMBL" id="CP003273">
    <property type="protein sequence ID" value="AGL00870.1"/>
    <property type="molecule type" value="Genomic_DNA"/>
</dbReference>
<dbReference type="PANTHER" id="PTHR30075:SF2">
    <property type="entry name" value="GLYCINE--TRNA LIGASE, CHLOROPLASTIC_MITOCHONDRIAL 2"/>
    <property type="match status" value="1"/>
</dbReference>
<dbReference type="eggNOG" id="COG0751">
    <property type="taxonomic scope" value="Bacteria"/>
</dbReference>
<dbReference type="GO" id="GO:0006420">
    <property type="term" value="P:arginyl-tRNA aminoacylation"/>
    <property type="evidence" value="ECO:0007669"/>
    <property type="project" value="InterPro"/>
</dbReference>
<dbReference type="STRING" id="767817.Desgi_1365"/>
<dbReference type="HAMAP" id="MF_00255">
    <property type="entry name" value="Gly_tRNA_synth_beta"/>
    <property type="match status" value="1"/>
</dbReference>
<evidence type="ECO:0000256" key="1">
    <source>
        <dbReference type="ARBA" id="ARBA00004496"/>
    </source>
</evidence>
<dbReference type="GO" id="GO:0005829">
    <property type="term" value="C:cytosol"/>
    <property type="evidence" value="ECO:0007669"/>
    <property type="project" value="TreeGrafter"/>
</dbReference>
<comment type="catalytic activity">
    <reaction evidence="9 10">
        <text>tRNA(Gly) + glycine + ATP = glycyl-tRNA(Gly) + AMP + diphosphate</text>
        <dbReference type="Rhea" id="RHEA:16013"/>
        <dbReference type="Rhea" id="RHEA-COMP:9664"/>
        <dbReference type="Rhea" id="RHEA-COMP:9683"/>
        <dbReference type="ChEBI" id="CHEBI:30616"/>
        <dbReference type="ChEBI" id="CHEBI:33019"/>
        <dbReference type="ChEBI" id="CHEBI:57305"/>
        <dbReference type="ChEBI" id="CHEBI:78442"/>
        <dbReference type="ChEBI" id="CHEBI:78522"/>
        <dbReference type="ChEBI" id="CHEBI:456215"/>
        <dbReference type="EC" id="6.1.1.14"/>
    </reaction>
</comment>
<evidence type="ECO:0000256" key="3">
    <source>
        <dbReference type="ARBA" id="ARBA00022490"/>
    </source>
</evidence>
<evidence type="ECO:0000313" key="12">
    <source>
        <dbReference type="EMBL" id="AGL00870.1"/>
    </source>
</evidence>
<dbReference type="OrthoDB" id="9775440at2"/>
<dbReference type="SUPFAM" id="SSF109604">
    <property type="entry name" value="HD-domain/PDEase-like"/>
    <property type="match status" value="1"/>
</dbReference>
<dbReference type="InterPro" id="IPR006194">
    <property type="entry name" value="Gly-tRNA-synth_heterodimer"/>
</dbReference>
<feature type="domain" description="DALR anticodon binding" evidence="11">
    <location>
        <begin position="587"/>
        <end position="685"/>
    </location>
</feature>
<evidence type="ECO:0000256" key="2">
    <source>
        <dbReference type="ARBA" id="ARBA00008226"/>
    </source>
</evidence>
<dbReference type="HOGENOM" id="CLU_007220_2_2_9"/>
<proteinExistence type="inferred from homology"/>
<keyword evidence="8 10" id="KW-0030">Aminoacyl-tRNA synthetase</keyword>
<comment type="subcellular location">
    <subcellularLocation>
        <location evidence="1 10">Cytoplasm</location>
    </subcellularLocation>
</comment>
<dbReference type="Pfam" id="PF02092">
    <property type="entry name" value="tRNA_synt_2f"/>
    <property type="match status" value="1"/>
</dbReference>
<evidence type="ECO:0000256" key="5">
    <source>
        <dbReference type="ARBA" id="ARBA00022741"/>
    </source>
</evidence>
<evidence type="ECO:0000313" key="13">
    <source>
        <dbReference type="Proteomes" id="UP000013520"/>
    </source>
</evidence>
<dbReference type="KEGG" id="dgi:Desgi_1365"/>
<gene>
    <name evidence="10" type="primary">glyS</name>
    <name evidence="12" type="ORF">Desgi_1365</name>
</gene>
<dbReference type="InterPro" id="IPR008909">
    <property type="entry name" value="DALR_anticod-bd"/>
</dbReference>
<dbReference type="GO" id="GO:0006426">
    <property type="term" value="P:glycyl-tRNA aminoacylation"/>
    <property type="evidence" value="ECO:0007669"/>
    <property type="project" value="UniProtKB-UniRule"/>
</dbReference>